<keyword evidence="2" id="KW-1185">Reference proteome</keyword>
<sequence length="115" mass="13362">MCQLAKATCETCQEPQTVLVERKPSDSHPNAVNFITDEFHFPCENAKLTGNNCGWVRTKHFQTTVPDSLCKKCQAYPGGSNYRDWLETDIKRRENLAQFISTTKQRKTWWKVYLC</sequence>
<organism evidence="1 2">
    <name type="scientific">Colletotrichum asianum</name>
    <dbReference type="NCBI Taxonomy" id="702518"/>
    <lineage>
        <taxon>Eukaryota</taxon>
        <taxon>Fungi</taxon>
        <taxon>Dikarya</taxon>
        <taxon>Ascomycota</taxon>
        <taxon>Pezizomycotina</taxon>
        <taxon>Sordariomycetes</taxon>
        <taxon>Hypocreomycetidae</taxon>
        <taxon>Glomerellales</taxon>
        <taxon>Glomerellaceae</taxon>
        <taxon>Colletotrichum</taxon>
        <taxon>Colletotrichum gloeosporioides species complex</taxon>
    </lineage>
</organism>
<dbReference type="AlphaFoldDB" id="A0A8H3ZRR0"/>
<dbReference type="OrthoDB" id="4788790at2759"/>
<dbReference type="EMBL" id="WOWK01000038">
    <property type="protein sequence ID" value="KAF0325147.1"/>
    <property type="molecule type" value="Genomic_DNA"/>
</dbReference>
<gene>
    <name evidence="1" type="ORF">GQ607_007474</name>
</gene>
<dbReference type="Proteomes" id="UP000434172">
    <property type="component" value="Unassembled WGS sequence"/>
</dbReference>
<evidence type="ECO:0000313" key="1">
    <source>
        <dbReference type="EMBL" id="KAF0325147.1"/>
    </source>
</evidence>
<comment type="caution">
    <text evidence="1">The sequence shown here is derived from an EMBL/GenBank/DDBJ whole genome shotgun (WGS) entry which is preliminary data.</text>
</comment>
<protein>
    <submittedName>
        <fullName evidence="1">Uncharacterized protein</fullName>
    </submittedName>
</protein>
<reference evidence="1 2" key="1">
    <citation type="submission" date="2019-12" db="EMBL/GenBank/DDBJ databases">
        <title>A genome sequence resource for the geographically widespread anthracnose pathogen Colletotrichum asianum.</title>
        <authorList>
            <person name="Meng Y."/>
        </authorList>
    </citation>
    <scope>NUCLEOTIDE SEQUENCE [LARGE SCALE GENOMIC DNA]</scope>
    <source>
        <strain evidence="1 2">ICMP 18580</strain>
    </source>
</reference>
<proteinExistence type="predicted"/>
<name>A0A8H3ZRR0_9PEZI</name>
<accession>A0A8H3ZRR0</accession>
<evidence type="ECO:0000313" key="2">
    <source>
        <dbReference type="Proteomes" id="UP000434172"/>
    </source>
</evidence>